<dbReference type="GO" id="GO:0005737">
    <property type="term" value="C:cytoplasm"/>
    <property type="evidence" value="ECO:0007669"/>
    <property type="project" value="UniProtKB-SubCell"/>
</dbReference>
<reference evidence="13 14" key="1">
    <citation type="submission" date="2019-05" db="EMBL/GenBank/DDBJ databases">
        <title>Another draft genome of Portunus trituberculatus and its Hox gene families provides insights of decapod evolution.</title>
        <authorList>
            <person name="Jeong J.-H."/>
            <person name="Song I."/>
            <person name="Kim S."/>
            <person name="Choi T."/>
            <person name="Kim D."/>
            <person name="Ryu S."/>
            <person name="Kim W."/>
        </authorList>
    </citation>
    <scope>NUCLEOTIDE SEQUENCE [LARGE SCALE GENOMIC DNA]</scope>
    <source>
        <tissue evidence="13">Muscle</tissue>
    </source>
</reference>
<evidence type="ECO:0000256" key="2">
    <source>
        <dbReference type="ARBA" id="ARBA00004496"/>
    </source>
</evidence>
<comment type="similarity">
    <text evidence="3">Belongs to the metallophosphoesterase superfamily. CPPED1 family.</text>
</comment>
<comment type="cofactor">
    <cofactor evidence="1">
        <name>a divalent metal cation</name>
        <dbReference type="ChEBI" id="CHEBI:60240"/>
    </cofactor>
</comment>
<keyword evidence="6" id="KW-0963">Cytoplasm</keyword>
<proteinExistence type="inferred from homology"/>
<keyword evidence="14" id="KW-1185">Reference proteome</keyword>
<dbReference type="Pfam" id="PF00149">
    <property type="entry name" value="Metallophos"/>
    <property type="match status" value="1"/>
</dbReference>
<evidence type="ECO:0000256" key="9">
    <source>
        <dbReference type="ARBA" id="ARBA00032900"/>
    </source>
</evidence>
<dbReference type="PANTHER" id="PTHR43143:SF1">
    <property type="entry name" value="SERINE_THREONINE-PROTEIN PHOSPHATASE CPPED1"/>
    <property type="match status" value="1"/>
</dbReference>
<dbReference type="Proteomes" id="UP000324222">
    <property type="component" value="Unassembled WGS sequence"/>
</dbReference>
<dbReference type="EMBL" id="VSRR010042310">
    <property type="protein sequence ID" value="MPC75980.1"/>
    <property type="molecule type" value="Genomic_DNA"/>
</dbReference>
<dbReference type="OrthoDB" id="45007at2759"/>
<keyword evidence="7" id="KW-0479">Metal-binding</keyword>
<dbReference type="EC" id="3.1.3.16" evidence="4"/>
<dbReference type="InterPro" id="IPR051918">
    <property type="entry name" value="STPP_CPPED1"/>
</dbReference>
<feature type="domain" description="Calcineurin-like phosphoesterase" evidence="12">
    <location>
        <begin position="74"/>
        <end position="250"/>
    </location>
</feature>
<dbReference type="AlphaFoldDB" id="A0A5B7HU03"/>
<keyword evidence="8" id="KW-0378">Hydrolase</keyword>
<dbReference type="SUPFAM" id="SSF56300">
    <property type="entry name" value="Metallo-dependent phosphatases"/>
    <property type="match status" value="1"/>
</dbReference>
<dbReference type="InterPro" id="IPR029052">
    <property type="entry name" value="Metallo-depent_PP-like"/>
</dbReference>
<evidence type="ECO:0000256" key="3">
    <source>
        <dbReference type="ARBA" id="ARBA00010567"/>
    </source>
</evidence>
<evidence type="ECO:0000256" key="8">
    <source>
        <dbReference type="ARBA" id="ARBA00022801"/>
    </source>
</evidence>
<comment type="catalytic activity">
    <reaction evidence="11">
        <text>O-phospho-L-threonyl-[protein] + H2O = L-threonyl-[protein] + phosphate</text>
        <dbReference type="Rhea" id="RHEA:47004"/>
        <dbReference type="Rhea" id="RHEA-COMP:11060"/>
        <dbReference type="Rhea" id="RHEA-COMP:11605"/>
        <dbReference type="ChEBI" id="CHEBI:15377"/>
        <dbReference type="ChEBI" id="CHEBI:30013"/>
        <dbReference type="ChEBI" id="CHEBI:43474"/>
        <dbReference type="ChEBI" id="CHEBI:61977"/>
        <dbReference type="EC" id="3.1.3.16"/>
    </reaction>
</comment>
<evidence type="ECO:0000256" key="6">
    <source>
        <dbReference type="ARBA" id="ARBA00022490"/>
    </source>
</evidence>
<accession>A0A5B7HU03</accession>
<evidence type="ECO:0000313" key="14">
    <source>
        <dbReference type="Proteomes" id="UP000324222"/>
    </source>
</evidence>
<evidence type="ECO:0000256" key="11">
    <source>
        <dbReference type="ARBA" id="ARBA00048336"/>
    </source>
</evidence>
<comment type="caution">
    <text evidence="13">The sequence shown here is derived from an EMBL/GenBank/DDBJ whole genome shotgun (WGS) entry which is preliminary data.</text>
</comment>
<dbReference type="GO" id="GO:0046872">
    <property type="term" value="F:metal ion binding"/>
    <property type="evidence" value="ECO:0007669"/>
    <property type="project" value="UniProtKB-KW"/>
</dbReference>
<name>A0A5B7HU03_PORTR</name>
<comment type="catalytic activity">
    <reaction evidence="10">
        <text>O-phospho-L-seryl-[protein] + H2O = L-seryl-[protein] + phosphate</text>
        <dbReference type="Rhea" id="RHEA:20629"/>
        <dbReference type="Rhea" id="RHEA-COMP:9863"/>
        <dbReference type="Rhea" id="RHEA-COMP:11604"/>
        <dbReference type="ChEBI" id="CHEBI:15377"/>
        <dbReference type="ChEBI" id="CHEBI:29999"/>
        <dbReference type="ChEBI" id="CHEBI:43474"/>
        <dbReference type="ChEBI" id="CHEBI:83421"/>
        <dbReference type="EC" id="3.1.3.16"/>
    </reaction>
</comment>
<dbReference type="GO" id="GO:0004722">
    <property type="term" value="F:protein serine/threonine phosphatase activity"/>
    <property type="evidence" value="ECO:0007669"/>
    <property type="project" value="UniProtKB-EC"/>
</dbReference>
<dbReference type="PANTHER" id="PTHR43143">
    <property type="entry name" value="METALLOPHOSPHOESTERASE, CALCINEURIN SUPERFAMILY"/>
    <property type="match status" value="1"/>
</dbReference>
<evidence type="ECO:0000256" key="5">
    <source>
        <dbReference type="ARBA" id="ARBA00013356"/>
    </source>
</evidence>
<evidence type="ECO:0000256" key="1">
    <source>
        <dbReference type="ARBA" id="ARBA00001968"/>
    </source>
</evidence>
<evidence type="ECO:0000313" key="13">
    <source>
        <dbReference type="EMBL" id="MPC75980.1"/>
    </source>
</evidence>
<evidence type="ECO:0000256" key="10">
    <source>
        <dbReference type="ARBA" id="ARBA00047761"/>
    </source>
</evidence>
<dbReference type="InterPro" id="IPR041867">
    <property type="entry name" value="MPP_CSTP1"/>
</dbReference>
<comment type="subcellular location">
    <subcellularLocation>
        <location evidence="2">Cytoplasm</location>
    </subcellularLocation>
</comment>
<evidence type="ECO:0000256" key="7">
    <source>
        <dbReference type="ARBA" id="ARBA00022723"/>
    </source>
</evidence>
<evidence type="ECO:0000259" key="12">
    <source>
        <dbReference type="Pfam" id="PF00149"/>
    </source>
</evidence>
<dbReference type="Gene3D" id="3.60.21.10">
    <property type="match status" value="1"/>
</dbReference>
<evidence type="ECO:0000256" key="4">
    <source>
        <dbReference type="ARBA" id="ARBA00013081"/>
    </source>
</evidence>
<protein>
    <recommendedName>
        <fullName evidence="5">Serine/threonine-protein phosphatase CPPED1</fullName>
        <ecNumber evidence="4">3.1.3.16</ecNumber>
    </recommendedName>
    <alternativeName>
        <fullName evidence="9">Calcineurin-like phosphoesterase domain-containing protein 1</fullName>
    </alternativeName>
</protein>
<dbReference type="InterPro" id="IPR004843">
    <property type="entry name" value="Calcineurin-like_PHP"/>
</dbReference>
<organism evidence="13 14">
    <name type="scientific">Portunus trituberculatus</name>
    <name type="common">Swimming crab</name>
    <name type="synonym">Neptunus trituberculatus</name>
    <dbReference type="NCBI Taxonomy" id="210409"/>
    <lineage>
        <taxon>Eukaryota</taxon>
        <taxon>Metazoa</taxon>
        <taxon>Ecdysozoa</taxon>
        <taxon>Arthropoda</taxon>
        <taxon>Crustacea</taxon>
        <taxon>Multicrustacea</taxon>
        <taxon>Malacostraca</taxon>
        <taxon>Eumalacostraca</taxon>
        <taxon>Eucarida</taxon>
        <taxon>Decapoda</taxon>
        <taxon>Pleocyemata</taxon>
        <taxon>Brachyura</taxon>
        <taxon>Eubrachyura</taxon>
        <taxon>Portunoidea</taxon>
        <taxon>Portunidae</taxon>
        <taxon>Portuninae</taxon>
        <taxon>Portunus</taxon>
    </lineage>
</organism>
<sequence>MEGVTQTFQIKTRDRKYIGFEDTEAETQWQGAFTFIQAADTQLGLQEKYIEKKTNPGWEKEVKWCTQMVTKVNKMNPAPKFLVICGDLIDAYPYERNGEEKETRQHQENDLKMVLSELQIPLVCVCGNHDVGDTPTAKTILKYQSSFGDDYFSFWCGGAYFLALNSQFWQDRREVETLARAQDEWLEAQLLYIEQHKPRHSIILQHIPPFIDTIDEPSQYFNLPSYIRQEMLDRFITAGVRYVFCGHYHRNAGGVYNGLEVIVTSAVGAQLGTDVNGYRVVNVMEDKVVHCYHGVE</sequence>
<gene>
    <name evidence="13" type="primary">Cpped1</name>
    <name evidence="13" type="ORF">E2C01_070381</name>
</gene>
<dbReference type="CDD" id="cd07395">
    <property type="entry name" value="MPP_CSTP1"/>
    <property type="match status" value="1"/>
</dbReference>